<dbReference type="Gene3D" id="2.40.30.170">
    <property type="match status" value="1"/>
</dbReference>
<evidence type="ECO:0000259" key="4">
    <source>
        <dbReference type="Pfam" id="PF25954"/>
    </source>
</evidence>
<feature type="transmembrane region" description="Helical" evidence="3">
    <location>
        <begin position="9"/>
        <end position="28"/>
    </location>
</feature>
<sequence>MISLNRSQLTALGIFVAVVILFAIGTLFQGDRNSTSGALSGEPVLFEVVTATVHATDRPATLTSRGRTEAFREVVVRSETGGRIVATPAIEGTAVAGGDTLCRLDIDARGAALAQAEAEYRTRELDYNAAVELLNRGHRSANAVAGVEALRDAAQARLEAARQELANINIRAPFDGYFDNRAGEIGDYLAPGGACGTVVQMDPILITAEIAERDVAGLVAGMPGTARLITGEEVSGTVRFVERRADPATHTFRLELEAPNPDGQLRSGVTAVITLPLAAEPAHRIPTSVLALGSTGELGVRILETGNIVRFLPVELLSDDGEEVWVSGLPDPVTVITVGQDFVDDGVRVRIANPGAPE</sequence>
<dbReference type="Gene3D" id="2.40.50.100">
    <property type="match status" value="1"/>
</dbReference>
<evidence type="ECO:0000313" key="6">
    <source>
        <dbReference type="Proteomes" id="UP000199759"/>
    </source>
</evidence>
<comment type="similarity">
    <text evidence="1">Belongs to the membrane fusion protein (MFP) (TC 8.A.1) family.</text>
</comment>
<dbReference type="NCBIfam" id="TIGR01730">
    <property type="entry name" value="RND_mfp"/>
    <property type="match status" value="1"/>
</dbReference>
<dbReference type="InterPro" id="IPR058792">
    <property type="entry name" value="Beta-barrel_RND_2"/>
</dbReference>
<dbReference type="RefSeq" id="WP_091765788.1">
    <property type="nucleotide sequence ID" value="NZ_FNHG01000001.1"/>
</dbReference>
<dbReference type="PANTHER" id="PTHR30469:SF29">
    <property type="entry name" value="BLR2860 PROTEIN"/>
    <property type="match status" value="1"/>
</dbReference>
<reference evidence="5 6" key="1">
    <citation type="submission" date="2016-10" db="EMBL/GenBank/DDBJ databases">
        <authorList>
            <person name="de Groot N.N."/>
        </authorList>
    </citation>
    <scope>NUCLEOTIDE SEQUENCE [LARGE SCALE GENOMIC DNA]</scope>
    <source>
        <strain evidence="5 6">DSM 16077</strain>
    </source>
</reference>
<proteinExistence type="inferred from homology"/>
<keyword evidence="3" id="KW-0812">Transmembrane</keyword>
<dbReference type="AlphaFoldDB" id="A0A1G9M5W7"/>
<keyword evidence="3" id="KW-1133">Transmembrane helix</keyword>
<keyword evidence="3" id="KW-0472">Membrane</keyword>
<dbReference type="EMBL" id="FNHG01000001">
    <property type="protein sequence ID" value="SDL69533.1"/>
    <property type="molecule type" value="Genomic_DNA"/>
</dbReference>
<protein>
    <submittedName>
        <fullName evidence="5">Membrane fusion protein, multidrug efflux system</fullName>
    </submittedName>
</protein>
<dbReference type="GO" id="GO:0015562">
    <property type="term" value="F:efflux transmembrane transporter activity"/>
    <property type="evidence" value="ECO:0007669"/>
    <property type="project" value="TreeGrafter"/>
</dbReference>
<name>A0A1G9M5W7_9PROT</name>
<evidence type="ECO:0000256" key="2">
    <source>
        <dbReference type="SAM" id="Coils"/>
    </source>
</evidence>
<feature type="coiled-coil region" evidence="2">
    <location>
        <begin position="144"/>
        <end position="171"/>
    </location>
</feature>
<keyword evidence="2" id="KW-0175">Coiled coil</keyword>
<dbReference type="OrthoDB" id="9806939at2"/>
<dbReference type="InterPro" id="IPR006143">
    <property type="entry name" value="RND_pump_MFP"/>
</dbReference>
<dbReference type="SUPFAM" id="SSF111369">
    <property type="entry name" value="HlyD-like secretion proteins"/>
    <property type="match status" value="1"/>
</dbReference>
<evidence type="ECO:0000256" key="1">
    <source>
        <dbReference type="ARBA" id="ARBA00009477"/>
    </source>
</evidence>
<dbReference type="GO" id="GO:1990281">
    <property type="term" value="C:efflux pump complex"/>
    <property type="evidence" value="ECO:0007669"/>
    <property type="project" value="TreeGrafter"/>
</dbReference>
<dbReference type="Pfam" id="PF25954">
    <property type="entry name" value="Beta-barrel_RND_2"/>
    <property type="match status" value="1"/>
</dbReference>
<accession>A0A1G9M5W7</accession>
<keyword evidence="6" id="KW-1185">Reference proteome</keyword>
<dbReference type="STRING" id="144026.SAMN04488568_101341"/>
<dbReference type="PANTHER" id="PTHR30469">
    <property type="entry name" value="MULTIDRUG RESISTANCE PROTEIN MDTA"/>
    <property type="match status" value="1"/>
</dbReference>
<organism evidence="5 6">
    <name type="scientific">Maricaulis salignorans</name>
    <dbReference type="NCBI Taxonomy" id="144026"/>
    <lineage>
        <taxon>Bacteria</taxon>
        <taxon>Pseudomonadati</taxon>
        <taxon>Pseudomonadota</taxon>
        <taxon>Alphaproteobacteria</taxon>
        <taxon>Maricaulales</taxon>
        <taxon>Maricaulaceae</taxon>
        <taxon>Maricaulis</taxon>
    </lineage>
</organism>
<feature type="domain" description="CusB-like beta-barrel" evidence="4">
    <location>
        <begin position="206"/>
        <end position="275"/>
    </location>
</feature>
<dbReference type="Proteomes" id="UP000199759">
    <property type="component" value="Unassembled WGS sequence"/>
</dbReference>
<evidence type="ECO:0000256" key="3">
    <source>
        <dbReference type="SAM" id="Phobius"/>
    </source>
</evidence>
<evidence type="ECO:0000313" key="5">
    <source>
        <dbReference type="EMBL" id="SDL69533.1"/>
    </source>
</evidence>
<gene>
    <name evidence="5" type="ORF">SAMN04488568_101341</name>
</gene>
<dbReference type="Gene3D" id="1.10.287.470">
    <property type="entry name" value="Helix hairpin bin"/>
    <property type="match status" value="1"/>
</dbReference>